<feature type="chain" id="PRO_5011005386" description="DUF5329 domain-containing protein" evidence="1">
    <location>
        <begin position="23"/>
        <end position="138"/>
    </location>
</feature>
<evidence type="ECO:0000256" key="1">
    <source>
        <dbReference type="SAM" id="SignalP"/>
    </source>
</evidence>
<dbReference type="KEGG" id="pact:CA264_20345"/>
<dbReference type="Pfam" id="PF17263">
    <property type="entry name" value="DUF5329"/>
    <property type="match status" value="1"/>
</dbReference>
<dbReference type="STRING" id="709015.GCA_000472485_04106"/>
<dbReference type="OrthoDB" id="851995at2"/>
<keyword evidence="1" id="KW-0732">Signal</keyword>
<gene>
    <name evidence="2" type="ORF">CA264_20345</name>
</gene>
<keyword evidence="3" id="KW-1185">Reference proteome</keyword>
<organism evidence="2 3">
    <name type="scientific">Pontibacter actiniarum</name>
    <dbReference type="NCBI Taxonomy" id="323450"/>
    <lineage>
        <taxon>Bacteria</taxon>
        <taxon>Pseudomonadati</taxon>
        <taxon>Bacteroidota</taxon>
        <taxon>Cytophagia</taxon>
        <taxon>Cytophagales</taxon>
        <taxon>Hymenobacteraceae</taxon>
        <taxon>Pontibacter</taxon>
    </lineage>
</organism>
<evidence type="ECO:0000313" key="2">
    <source>
        <dbReference type="EMBL" id="ARS37587.1"/>
    </source>
</evidence>
<dbReference type="InterPro" id="IPR035242">
    <property type="entry name" value="DUF5329"/>
</dbReference>
<evidence type="ECO:0000313" key="3">
    <source>
        <dbReference type="Proteomes" id="UP000266292"/>
    </source>
</evidence>
<dbReference type="AlphaFoldDB" id="A0A1X9YXC4"/>
<sequence>MKTKSWRYAVLPVILAVGIVSAQDVKAQITTDTSAATATAAPYTEEQKVNHLIQVISKMEGATFIRNGSEHTCAEAAEHLESKWEKHKDDVQTAQGFVEKLASRSGLTGEPYRIRFADGTEKTTNEVLMSELQQVEQR</sequence>
<feature type="signal peptide" evidence="1">
    <location>
        <begin position="1"/>
        <end position="22"/>
    </location>
</feature>
<name>A0A1X9YXC4_9BACT</name>
<evidence type="ECO:0008006" key="4">
    <source>
        <dbReference type="Google" id="ProtNLM"/>
    </source>
</evidence>
<dbReference type="Proteomes" id="UP000266292">
    <property type="component" value="Chromosome"/>
</dbReference>
<proteinExistence type="predicted"/>
<accession>A0A1X9YXC4</accession>
<dbReference type="EMBL" id="CP021235">
    <property type="protein sequence ID" value="ARS37587.1"/>
    <property type="molecule type" value="Genomic_DNA"/>
</dbReference>
<reference evidence="3" key="1">
    <citation type="submission" date="2017-05" db="EMBL/GenBank/DDBJ databases">
        <authorList>
            <person name="Ray J."/>
            <person name="Price M."/>
            <person name="Deutschbauer A."/>
        </authorList>
    </citation>
    <scope>NUCLEOTIDE SEQUENCE [LARGE SCALE GENOMIC DNA]</scope>
    <source>
        <strain evidence="3">DSM 19842</strain>
    </source>
</reference>
<protein>
    <recommendedName>
        <fullName evidence="4">DUF5329 domain-containing protein</fullName>
    </recommendedName>
</protein>
<dbReference type="RefSeq" id="WP_025609260.1">
    <property type="nucleotide sequence ID" value="NZ_CP021235.1"/>
</dbReference>